<evidence type="ECO:0000313" key="5">
    <source>
        <dbReference type="Proteomes" id="UP000265200"/>
    </source>
</evidence>
<feature type="domain" description="ZP" evidence="3">
    <location>
        <begin position="26"/>
        <end position="266"/>
    </location>
</feature>
<accession>A0A3P9H266</accession>
<sequence length="313" mass="35139">MAFIRDLAMWFCLGAVMAVTAELRTDCRPDYMSLVWTDSRLQADPSLFRLGSCFPATISPREVAFSVTYDDCNFRRLVTGNELNYTNDLIYTSSPDSYVHPFSLPVVCSFERPKDWYPMTYDPEFSTYGVEDLVFHVGLMNADFTGPSESNVYPLGSMISVMAAVDQQDHQPLLLFLEECIASTTPDLHPGADSYPIITNKGCLVDSKVSRSKFEPREKLSEIHLSVQAFKFALGHEVFIHCTLVAWDPNGLDDTKKACHYNKDHGWELLDNPAYNGLCDCCESTCKSRKRRNLSEKHGLAKKAVVGPLTITA</sequence>
<evidence type="ECO:0000256" key="2">
    <source>
        <dbReference type="SAM" id="SignalP"/>
    </source>
</evidence>
<reference key="1">
    <citation type="journal article" date="2007" name="Nature">
        <title>The medaka draft genome and insights into vertebrate genome evolution.</title>
        <authorList>
            <person name="Kasahara M."/>
            <person name="Naruse K."/>
            <person name="Sasaki S."/>
            <person name="Nakatani Y."/>
            <person name="Qu W."/>
            <person name="Ahsan B."/>
            <person name="Yamada T."/>
            <person name="Nagayasu Y."/>
            <person name="Doi K."/>
            <person name="Kasai Y."/>
            <person name="Jindo T."/>
            <person name="Kobayashi D."/>
            <person name="Shimada A."/>
            <person name="Toyoda A."/>
            <person name="Kuroki Y."/>
            <person name="Fujiyama A."/>
            <person name="Sasaki T."/>
            <person name="Shimizu A."/>
            <person name="Asakawa S."/>
            <person name="Shimizu N."/>
            <person name="Hashimoto S."/>
            <person name="Yang J."/>
            <person name="Lee Y."/>
            <person name="Matsushima K."/>
            <person name="Sugano S."/>
            <person name="Sakaizumi M."/>
            <person name="Narita T."/>
            <person name="Ohishi K."/>
            <person name="Haga S."/>
            <person name="Ohta F."/>
            <person name="Nomoto H."/>
            <person name="Nogata K."/>
            <person name="Morishita T."/>
            <person name="Endo T."/>
            <person name="Shin-I T."/>
            <person name="Takeda H."/>
            <person name="Morishita S."/>
            <person name="Kohara Y."/>
        </authorList>
    </citation>
    <scope>NUCLEOTIDE SEQUENCE [LARGE SCALE GENOMIC DNA]</scope>
    <source>
        <strain>Hd-rR</strain>
    </source>
</reference>
<organism evidence="4 5">
    <name type="scientific">Oryzias latipes</name>
    <name type="common">Japanese rice fish</name>
    <name type="synonym">Japanese killifish</name>
    <dbReference type="NCBI Taxonomy" id="8090"/>
    <lineage>
        <taxon>Eukaryota</taxon>
        <taxon>Metazoa</taxon>
        <taxon>Chordata</taxon>
        <taxon>Craniata</taxon>
        <taxon>Vertebrata</taxon>
        <taxon>Euteleostomi</taxon>
        <taxon>Actinopterygii</taxon>
        <taxon>Neopterygii</taxon>
        <taxon>Teleostei</taxon>
        <taxon>Neoteleostei</taxon>
        <taxon>Acanthomorphata</taxon>
        <taxon>Ovalentaria</taxon>
        <taxon>Atherinomorphae</taxon>
        <taxon>Beloniformes</taxon>
        <taxon>Adrianichthyidae</taxon>
        <taxon>Oryziinae</taxon>
        <taxon>Oryzias</taxon>
    </lineage>
</organism>
<dbReference type="PANTHER" id="PTHR11576">
    <property type="entry name" value="ZONA PELLUCIDA SPERM-BINDING PROTEIN 3"/>
    <property type="match status" value="1"/>
</dbReference>
<protein>
    <submittedName>
        <fullName evidence="4">Zona pellucida glycoprotein 3f, tandem duplicate 1</fullName>
    </submittedName>
</protein>
<reference evidence="4" key="3">
    <citation type="submission" date="2025-08" db="UniProtKB">
        <authorList>
            <consortium name="Ensembl"/>
        </authorList>
    </citation>
    <scope>IDENTIFICATION</scope>
    <source>
        <strain evidence="4">HSOK</strain>
    </source>
</reference>
<dbReference type="FunFam" id="2.60.40.4100:FF:000002">
    <property type="entry name" value="Zona pellucida sperm-binding protein 3"/>
    <property type="match status" value="1"/>
</dbReference>
<dbReference type="Pfam" id="PF00100">
    <property type="entry name" value="Zona_pellucida"/>
    <property type="match status" value="1"/>
</dbReference>
<dbReference type="Gene3D" id="2.60.40.3210">
    <property type="entry name" value="Zona pellucida, ZP-N domain"/>
    <property type="match status" value="1"/>
</dbReference>
<keyword evidence="2" id="KW-0732">Signal</keyword>
<name>A0A3P9H266_ORYLA</name>
<dbReference type="Gene3D" id="2.60.40.4100">
    <property type="entry name" value="Zona pellucida, ZP-C domain"/>
    <property type="match status" value="1"/>
</dbReference>
<feature type="signal peptide" evidence="2">
    <location>
        <begin position="1"/>
        <end position="18"/>
    </location>
</feature>
<keyword evidence="1" id="KW-1015">Disulfide bond</keyword>
<evidence type="ECO:0000259" key="3">
    <source>
        <dbReference type="PROSITE" id="PS51034"/>
    </source>
</evidence>
<dbReference type="SMART" id="SM00241">
    <property type="entry name" value="ZP"/>
    <property type="match status" value="1"/>
</dbReference>
<dbReference type="PROSITE" id="PS51034">
    <property type="entry name" value="ZP_2"/>
    <property type="match status" value="1"/>
</dbReference>
<dbReference type="InterPro" id="IPR042235">
    <property type="entry name" value="ZP-C_dom"/>
</dbReference>
<proteinExistence type="predicted"/>
<reference evidence="4" key="4">
    <citation type="submission" date="2025-09" db="UniProtKB">
        <authorList>
            <consortium name="Ensembl"/>
        </authorList>
    </citation>
    <scope>IDENTIFICATION</scope>
    <source>
        <strain evidence="4">HSOK</strain>
    </source>
</reference>
<reference evidence="4 5" key="2">
    <citation type="submission" date="2017-04" db="EMBL/GenBank/DDBJ databases">
        <title>CpG methylation of centromeres and impact of large insertions on vertebrate speciation.</title>
        <authorList>
            <person name="Ichikawa K."/>
            <person name="Yoshimura J."/>
            <person name="Morishita S."/>
        </authorList>
    </citation>
    <scope>NUCLEOTIDE SEQUENCE</scope>
    <source>
        <strain evidence="4 5">HSOK</strain>
    </source>
</reference>
<feature type="chain" id="PRO_5018032966" evidence="2">
    <location>
        <begin position="19"/>
        <end position="313"/>
    </location>
</feature>
<dbReference type="Proteomes" id="UP000265200">
    <property type="component" value="Chromosome 17"/>
</dbReference>
<dbReference type="PANTHER" id="PTHR11576:SF3">
    <property type="entry name" value="SI:CH211-14A17.6-RELATED"/>
    <property type="match status" value="1"/>
</dbReference>
<dbReference type="AlphaFoldDB" id="A0A3P9H266"/>
<evidence type="ECO:0000313" key="4">
    <source>
        <dbReference type="Ensembl" id="ENSORLP00015001558.1"/>
    </source>
</evidence>
<dbReference type="InterPro" id="IPR055355">
    <property type="entry name" value="ZP-C"/>
</dbReference>
<evidence type="ECO:0000256" key="1">
    <source>
        <dbReference type="ARBA" id="ARBA00023157"/>
    </source>
</evidence>
<dbReference type="InterPro" id="IPR001507">
    <property type="entry name" value="ZP_dom"/>
</dbReference>
<dbReference type="Ensembl" id="ENSORLT00015012449.1">
    <property type="protein sequence ID" value="ENSORLP00015001558.1"/>
    <property type="gene ID" value="ENSORLG00015002209.1"/>
</dbReference>